<comment type="caution">
    <text evidence="1">The sequence shown here is derived from an EMBL/GenBank/DDBJ whole genome shotgun (WGS) entry which is preliminary data.</text>
</comment>
<name>A0A662D942_UNCAE</name>
<accession>A0A662D942</accession>
<dbReference type="Proteomes" id="UP000280417">
    <property type="component" value="Unassembled WGS sequence"/>
</dbReference>
<protein>
    <recommendedName>
        <fullName evidence="3">MoaD/ThiS family protein</fullName>
    </recommendedName>
</protein>
<organism evidence="1 2">
    <name type="scientific">Aerophobetes bacterium</name>
    <dbReference type="NCBI Taxonomy" id="2030807"/>
    <lineage>
        <taxon>Bacteria</taxon>
        <taxon>Candidatus Aerophobota</taxon>
    </lineage>
</organism>
<dbReference type="AlphaFoldDB" id="A0A662D942"/>
<evidence type="ECO:0008006" key="3">
    <source>
        <dbReference type="Google" id="ProtNLM"/>
    </source>
</evidence>
<evidence type="ECO:0000313" key="1">
    <source>
        <dbReference type="EMBL" id="RLE10130.1"/>
    </source>
</evidence>
<dbReference type="EMBL" id="QMQA01000334">
    <property type="protein sequence ID" value="RLE10130.1"/>
    <property type="molecule type" value="Genomic_DNA"/>
</dbReference>
<evidence type="ECO:0000313" key="2">
    <source>
        <dbReference type="Proteomes" id="UP000280417"/>
    </source>
</evidence>
<gene>
    <name evidence="1" type="ORF">DRJ04_09420</name>
</gene>
<reference evidence="1 2" key="1">
    <citation type="submission" date="2018-06" db="EMBL/GenBank/DDBJ databases">
        <title>Extensive metabolic versatility and redundancy in microbially diverse, dynamic hydrothermal sediments.</title>
        <authorList>
            <person name="Dombrowski N."/>
            <person name="Teske A."/>
            <person name="Baker B.J."/>
        </authorList>
    </citation>
    <scope>NUCLEOTIDE SEQUENCE [LARGE SCALE GENOMIC DNA]</scope>
    <source>
        <strain evidence="1">B3_G15</strain>
    </source>
</reference>
<proteinExistence type="predicted"/>
<sequence length="66" mass="7646">MNVKVRLRLLKIEDNIEVKLEENATVRSLLEKLTLIYGEKLKKLIGDAEKAYLNAGFLIFDRALRD</sequence>